<dbReference type="AlphaFoldDB" id="A0A5B9PCJ1"/>
<evidence type="ECO:0000313" key="3">
    <source>
        <dbReference type="Proteomes" id="UP000322214"/>
    </source>
</evidence>
<dbReference type="EMBL" id="CP042912">
    <property type="protein sequence ID" value="QEG22632.1"/>
    <property type="molecule type" value="Genomic_DNA"/>
</dbReference>
<dbReference type="RefSeq" id="WP_075084571.1">
    <property type="nucleotide sequence ID" value="NZ_CP042912.1"/>
</dbReference>
<proteinExistence type="predicted"/>
<keyword evidence="3" id="KW-1185">Reference proteome</keyword>
<evidence type="ECO:0000313" key="2">
    <source>
        <dbReference type="EMBL" id="QEG22632.1"/>
    </source>
</evidence>
<name>A0A5B9PCJ1_9BACT</name>
<dbReference type="Proteomes" id="UP000322214">
    <property type="component" value="Chromosome"/>
</dbReference>
<organism evidence="2 3">
    <name type="scientific">Mariniblastus fucicola</name>
    <dbReference type="NCBI Taxonomy" id="980251"/>
    <lineage>
        <taxon>Bacteria</taxon>
        <taxon>Pseudomonadati</taxon>
        <taxon>Planctomycetota</taxon>
        <taxon>Planctomycetia</taxon>
        <taxon>Pirellulales</taxon>
        <taxon>Pirellulaceae</taxon>
        <taxon>Mariniblastus</taxon>
    </lineage>
</organism>
<sequence length="76" mass="8087">MDFNFFNWIRTSVRNAVLSGVNDAVEAIGTPTDDAEVKNHLAGMINEISTGSLPAAPRRSGRKKLGKSLAQASAKS</sequence>
<accession>A0A5B9PCJ1</accession>
<protein>
    <submittedName>
        <fullName evidence="2">Uncharacterized protein</fullName>
    </submittedName>
</protein>
<dbReference type="KEGG" id="mff:MFFC18_25150"/>
<reference evidence="2 3" key="1">
    <citation type="submission" date="2019-08" db="EMBL/GenBank/DDBJ databases">
        <title>Deep-cultivation of Planctomycetes and their phenomic and genomic characterization uncovers novel biology.</title>
        <authorList>
            <person name="Wiegand S."/>
            <person name="Jogler M."/>
            <person name="Boedeker C."/>
            <person name="Pinto D."/>
            <person name="Vollmers J."/>
            <person name="Rivas-Marin E."/>
            <person name="Kohn T."/>
            <person name="Peeters S.H."/>
            <person name="Heuer A."/>
            <person name="Rast P."/>
            <person name="Oberbeckmann S."/>
            <person name="Bunk B."/>
            <person name="Jeske O."/>
            <person name="Meyerdierks A."/>
            <person name="Storesund J.E."/>
            <person name="Kallscheuer N."/>
            <person name="Luecker S."/>
            <person name="Lage O.M."/>
            <person name="Pohl T."/>
            <person name="Merkel B.J."/>
            <person name="Hornburger P."/>
            <person name="Mueller R.-W."/>
            <person name="Bruemmer F."/>
            <person name="Labrenz M."/>
            <person name="Spormann A.M."/>
            <person name="Op den Camp H."/>
            <person name="Overmann J."/>
            <person name="Amann R."/>
            <person name="Jetten M.S.M."/>
            <person name="Mascher T."/>
            <person name="Medema M.H."/>
            <person name="Devos D.P."/>
            <person name="Kaster A.-K."/>
            <person name="Ovreas L."/>
            <person name="Rohde M."/>
            <person name="Galperin M.Y."/>
            <person name="Jogler C."/>
        </authorList>
    </citation>
    <scope>NUCLEOTIDE SEQUENCE [LARGE SCALE GENOMIC DNA]</scope>
    <source>
        <strain evidence="2 3">FC18</strain>
    </source>
</reference>
<gene>
    <name evidence="2" type="ORF">MFFC18_25150</name>
</gene>
<dbReference type="OrthoDB" id="292113at2"/>
<evidence type="ECO:0000256" key="1">
    <source>
        <dbReference type="SAM" id="MobiDB-lite"/>
    </source>
</evidence>
<feature type="region of interest" description="Disordered" evidence="1">
    <location>
        <begin position="50"/>
        <end position="76"/>
    </location>
</feature>